<reference evidence="2 3" key="1">
    <citation type="submission" date="2018-04" db="EMBL/GenBank/DDBJ databases">
        <title>Flavobacterium sp. nov., isolated from glacier ice.</title>
        <authorList>
            <person name="Liu Q."/>
            <person name="Xin Y.-H."/>
        </authorList>
    </citation>
    <scope>NUCLEOTIDE SEQUENCE [LARGE SCALE GENOMIC DNA]</scope>
    <source>
        <strain evidence="2 3">RB1R5</strain>
    </source>
</reference>
<name>A0A2U1JI05_9FLAO</name>
<proteinExistence type="predicted"/>
<dbReference type="Proteomes" id="UP000245449">
    <property type="component" value="Unassembled WGS sequence"/>
</dbReference>
<organism evidence="2 3">
    <name type="scientific">Flavobacterium psychrotolerans</name>
    <dbReference type="NCBI Taxonomy" id="2169410"/>
    <lineage>
        <taxon>Bacteria</taxon>
        <taxon>Pseudomonadati</taxon>
        <taxon>Bacteroidota</taxon>
        <taxon>Flavobacteriia</taxon>
        <taxon>Flavobacteriales</taxon>
        <taxon>Flavobacteriaceae</taxon>
        <taxon>Flavobacterium</taxon>
    </lineage>
</organism>
<sequence length="64" mass="7447">MYKPNKPIIFSPHDGFIRLITSIKKYFFVIKKGDNSDIISFGTYLTEVYFLIIFLVSTFSSDDN</sequence>
<keyword evidence="1" id="KW-0472">Membrane</keyword>
<dbReference type="EMBL" id="QCZI01000013">
    <property type="protein sequence ID" value="PWA04503.1"/>
    <property type="molecule type" value="Genomic_DNA"/>
</dbReference>
<gene>
    <name evidence="2" type="ORF">DB895_10450</name>
</gene>
<accession>A0A2U1JI05</accession>
<evidence type="ECO:0000313" key="3">
    <source>
        <dbReference type="Proteomes" id="UP000245449"/>
    </source>
</evidence>
<comment type="caution">
    <text evidence="2">The sequence shown here is derived from an EMBL/GenBank/DDBJ whole genome shotgun (WGS) entry which is preliminary data.</text>
</comment>
<keyword evidence="3" id="KW-1185">Reference proteome</keyword>
<feature type="transmembrane region" description="Helical" evidence="1">
    <location>
        <begin position="38"/>
        <end position="59"/>
    </location>
</feature>
<protein>
    <submittedName>
        <fullName evidence="2">Uncharacterized protein</fullName>
    </submittedName>
</protein>
<evidence type="ECO:0000313" key="2">
    <source>
        <dbReference type="EMBL" id="PWA04503.1"/>
    </source>
</evidence>
<dbReference type="AlphaFoldDB" id="A0A2U1JI05"/>
<keyword evidence="1" id="KW-0812">Transmembrane</keyword>
<keyword evidence="1" id="KW-1133">Transmembrane helix</keyword>
<evidence type="ECO:0000256" key="1">
    <source>
        <dbReference type="SAM" id="Phobius"/>
    </source>
</evidence>